<evidence type="ECO:0000256" key="8">
    <source>
        <dbReference type="ARBA" id="ARBA00023204"/>
    </source>
</evidence>
<feature type="region of interest" description="Disordered" evidence="10">
    <location>
        <begin position="60"/>
        <end position="92"/>
    </location>
</feature>
<keyword evidence="5" id="KW-0378">Hydrolase</keyword>
<evidence type="ECO:0000256" key="7">
    <source>
        <dbReference type="ARBA" id="ARBA00023125"/>
    </source>
</evidence>
<feature type="non-terminal residue" evidence="12">
    <location>
        <position position="277"/>
    </location>
</feature>
<gene>
    <name evidence="12" type="ORF">FOZ62_028025</name>
</gene>
<keyword evidence="9" id="KW-0539">Nucleus</keyword>
<evidence type="ECO:0000256" key="5">
    <source>
        <dbReference type="ARBA" id="ARBA00022806"/>
    </source>
</evidence>
<comment type="caution">
    <text evidence="12">The sequence shown here is derived from an EMBL/GenBank/DDBJ whole genome shotgun (WGS) entry which is preliminary data.</text>
</comment>
<dbReference type="Proteomes" id="UP000574390">
    <property type="component" value="Unassembled WGS sequence"/>
</dbReference>
<sequence>EESMYKKQIFKHYLSQKILSDPRQRRAEYWSGLEELFRVPPEPPGWTPRDRGWIRDKYALTREQSHSLKSSPSPTPSPSEEGGSSEETAPIEGNEPSLEAQQLIGCIWDQDQIEEPHLDRSQVNEAQATRIADQALAAIRRSQDEVSNYPSHVPTWTGKTGQAGAMAQSMSLLADVTAEEEPEERAEAVNPGAAKSSVSSTTESRIMDHLIRYLASRPYFTSSTSELLDAMDRYVPATHRKLFRHILQEMCRFDRSERGQGIWSLREEYRPSDKKAA</sequence>
<proteinExistence type="inferred from homology"/>
<dbReference type="InterPro" id="IPR058951">
    <property type="entry name" value="WHD_Rad26_CSB-like"/>
</dbReference>
<feature type="region of interest" description="Disordered" evidence="10">
    <location>
        <begin position="176"/>
        <end position="201"/>
    </location>
</feature>
<keyword evidence="5" id="KW-0347">Helicase</keyword>
<comment type="similarity">
    <text evidence="2">Belongs to the SNF2/RAD54 helicase family.</text>
</comment>
<evidence type="ECO:0000256" key="4">
    <source>
        <dbReference type="ARBA" id="ARBA00022763"/>
    </source>
</evidence>
<evidence type="ECO:0000256" key="6">
    <source>
        <dbReference type="ARBA" id="ARBA00022840"/>
    </source>
</evidence>
<keyword evidence="7" id="KW-0238">DNA-binding</keyword>
<evidence type="ECO:0000259" key="11">
    <source>
        <dbReference type="Pfam" id="PF25875"/>
    </source>
</evidence>
<dbReference type="Pfam" id="PF25875">
    <property type="entry name" value="WHD_Rad26_CSB"/>
    <property type="match status" value="1"/>
</dbReference>
<keyword evidence="6" id="KW-0067">ATP-binding</keyword>
<name>A0A7J6PZG8_PEROL</name>
<evidence type="ECO:0000313" key="13">
    <source>
        <dbReference type="Proteomes" id="UP000574390"/>
    </source>
</evidence>
<evidence type="ECO:0000256" key="1">
    <source>
        <dbReference type="ARBA" id="ARBA00004123"/>
    </source>
</evidence>
<reference evidence="12 13" key="1">
    <citation type="submission" date="2020-04" db="EMBL/GenBank/DDBJ databases">
        <title>Perkinsus olseni comparative genomics.</title>
        <authorList>
            <person name="Bogema D.R."/>
        </authorList>
    </citation>
    <scope>NUCLEOTIDE SEQUENCE [LARGE SCALE GENOMIC DNA]</scope>
    <source>
        <strain evidence="12">ATCC PRA-205</strain>
    </source>
</reference>
<evidence type="ECO:0000256" key="9">
    <source>
        <dbReference type="ARBA" id="ARBA00023242"/>
    </source>
</evidence>
<feature type="compositionally biased region" description="Low complexity" evidence="10">
    <location>
        <begin position="78"/>
        <end position="88"/>
    </location>
</feature>
<evidence type="ECO:0000256" key="3">
    <source>
        <dbReference type="ARBA" id="ARBA00022741"/>
    </source>
</evidence>
<keyword evidence="4" id="KW-0227">DNA damage</keyword>
<organism evidence="12 13">
    <name type="scientific">Perkinsus olseni</name>
    <name type="common">Perkinsus atlanticus</name>
    <dbReference type="NCBI Taxonomy" id="32597"/>
    <lineage>
        <taxon>Eukaryota</taxon>
        <taxon>Sar</taxon>
        <taxon>Alveolata</taxon>
        <taxon>Perkinsozoa</taxon>
        <taxon>Perkinsea</taxon>
        <taxon>Perkinsida</taxon>
        <taxon>Perkinsidae</taxon>
        <taxon>Perkinsus</taxon>
    </lineage>
</organism>
<dbReference type="AlphaFoldDB" id="A0A7J6PZG8"/>
<protein>
    <recommendedName>
        <fullName evidence="11">Rad26/CSB-like winged helix DNA-binding domain-containing protein</fullName>
    </recommendedName>
</protein>
<feature type="region of interest" description="Disordered" evidence="10">
    <location>
        <begin position="142"/>
        <end position="161"/>
    </location>
</feature>
<dbReference type="EMBL" id="JABANM010033217">
    <property type="protein sequence ID" value="KAF4701634.1"/>
    <property type="molecule type" value="Genomic_DNA"/>
</dbReference>
<evidence type="ECO:0000313" key="12">
    <source>
        <dbReference type="EMBL" id="KAF4701634.1"/>
    </source>
</evidence>
<comment type="subcellular location">
    <subcellularLocation>
        <location evidence="1">Nucleus</location>
    </subcellularLocation>
</comment>
<feature type="domain" description="Rad26/CSB-like winged helix DNA-binding" evidence="11">
    <location>
        <begin position="205"/>
        <end position="270"/>
    </location>
</feature>
<keyword evidence="3" id="KW-0547">Nucleotide-binding</keyword>
<evidence type="ECO:0000256" key="2">
    <source>
        <dbReference type="ARBA" id="ARBA00007025"/>
    </source>
</evidence>
<keyword evidence="8" id="KW-0234">DNA repair</keyword>
<evidence type="ECO:0000256" key="10">
    <source>
        <dbReference type="SAM" id="MobiDB-lite"/>
    </source>
</evidence>
<accession>A0A7J6PZG8</accession>
<dbReference type="CDD" id="cd22254">
    <property type="entry name" value="CSB_WHD"/>
    <property type="match status" value="1"/>
</dbReference>